<dbReference type="InterPro" id="IPR001245">
    <property type="entry name" value="Ser-Thr/Tyr_kinase_cat_dom"/>
</dbReference>
<gene>
    <name evidence="2" type="ORF">K7432_017056</name>
</gene>
<dbReference type="SUPFAM" id="SSF56112">
    <property type="entry name" value="Protein kinase-like (PK-like)"/>
    <property type="match status" value="1"/>
</dbReference>
<sequence length="338" mass="38815">MCDSGLVIRLLMAFNADMKYQELMDKMNQLMWVLCIEAICLPVSTQQDVSPTERLNKLISKSDLARKIGESNKLDPDLIQLVTIPSRKVCIKNYIGESALGKIYDGEIAGRKINLRDIGDHEISNIKRAAIISNVIRHCDYILRIYGVCELNGCNYIVSEYVSHTNTLRNILNTNKQLSIRRAVEYSLCIAQALEYIHKCNIIHKDIRTNNVYLTSDGYIKLTGFEMSRSKFNPTVRFANMDSFVKKWWAPEKLLGKGDSFACDVYSFGNLMWELITGDVPFANYMTNEATYKIISGQRETFPQNTFQPYVDIIIKCWNHNPNQRPSMSELTEMLERC</sequence>
<protein>
    <recommendedName>
        <fullName evidence="1">Protein kinase domain-containing protein</fullName>
    </recommendedName>
</protein>
<evidence type="ECO:0000313" key="2">
    <source>
        <dbReference type="EMBL" id="KAK9674645.1"/>
    </source>
</evidence>
<accession>A0ABR2VL30</accession>
<dbReference type="PANTHER" id="PTHR44329">
    <property type="entry name" value="SERINE/THREONINE-PROTEIN KINASE TNNI3K-RELATED"/>
    <property type="match status" value="1"/>
</dbReference>
<dbReference type="InterPro" id="IPR000719">
    <property type="entry name" value="Prot_kinase_dom"/>
</dbReference>
<comment type="caution">
    <text evidence="2">The sequence shown here is derived from an EMBL/GenBank/DDBJ whole genome shotgun (WGS) entry which is preliminary data.</text>
</comment>
<dbReference type="EMBL" id="JASJQH010010171">
    <property type="protein sequence ID" value="KAK9674645.1"/>
    <property type="molecule type" value="Genomic_DNA"/>
</dbReference>
<proteinExistence type="predicted"/>
<dbReference type="PROSITE" id="PS00109">
    <property type="entry name" value="PROTEIN_KINASE_TYR"/>
    <property type="match status" value="1"/>
</dbReference>
<feature type="domain" description="Protein kinase" evidence="1">
    <location>
        <begin position="89"/>
        <end position="335"/>
    </location>
</feature>
<reference evidence="2 3" key="1">
    <citation type="submission" date="2023-04" db="EMBL/GenBank/DDBJ databases">
        <title>Genome of Basidiobolus ranarum AG-B5.</title>
        <authorList>
            <person name="Stajich J.E."/>
            <person name="Carter-House D."/>
            <person name="Gryganskyi A."/>
        </authorList>
    </citation>
    <scope>NUCLEOTIDE SEQUENCE [LARGE SCALE GENOMIC DNA]</scope>
    <source>
        <strain evidence="2 3">AG-B5</strain>
    </source>
</reference>
<dbReference type="Pfam" id="PF07714">
    <property type="entry name" value="PK_Tyr_Ser-Thr"/>
    <property type="match status" value="1"/>
</dbReference>
<dbReference type="InterPro" id="IPR008266">
    <property type="entry name" value="Tyr_kinase_AS"/>
</dbReference>
<dbReference type="InterPro" id="IPR011009">
    <property type="entry name" value="Kinase-like_dom_sf"/>
</dbReference>
<dbReference type="PROSITE" id="PS50011">
    <property type="entry name" value="PROTEIN_KINASE_DOM"/>
    <property type="match status" value="1"/>
</dbReference>
<organism evidence="2 3">
    <name type="scientific">Basidiobolus ranarum</name>
    <dbReference type="NCBI Taxonomy" id="34480"/>
    <lineage>
        <taxon>Eukaryota</taxon>
        <taxon>Fungi</taxon>
        <taxon>Fungi incertae sedis</taxon>
        <taxon>Zoopagomycota</taxon>
        <taxon>Entomophthoromycotina</taxon>
        <taxon>Basidiobolomycetes</taxon>
        <taxon>Basidiobolales</taxon>
        <taxon>Basidiobolaceae</taxon>
        <taxon>Basidiobolus</taxon>
    </lineage>
</organism>
<dbReference type="PRINTS" id="PR00109">
    <property type="entry name" value="TYRKINASE"/>
</dbReference>
<evidence type="ECO:0000313" key="3">
    <source>
        <dbReference type="Proteomes" id="UP001479436"/>
    </source>
</evidence>
<dbReference type="Proteomes" id="UP001479436">
    <property type="component" value="Unassembled WGS sequence"/>
</dbReference>
<name>A0ABR2VL30_9FUNG</name>
<evidence type="ECO:0000259" key="1">
    <source>
        <dbReference type="PROSITE" id="PS50011"/>
    </source>
</evidence>
<dbReference type="InterPro" id="IPR051681">
    <property type="entry name" value="Ser/Thr_Kinases-Pseudokinases"/>
</dbReference>
<dbReference type="Gene3D" id="1.10.510.10">
    <property type="entry name" value="Transferase(Phosphotransferase) domain 1"/>
    <property type="match status" value="1"/>
</dbReference>
<keyword evidence="3" id="KW-1185">Reference proteome</keyword>